<gene>
    <name evidence="1" type="ORF">B5D82_09990</name>
</gene>
<dbReference type="Proteomes" id="UP000202259">
    <property type="component" value="Chromosome"/>
</dbReference>
<dbReference type="OrthoDB" id="6266681at2"/>
<sequence length="88" mass="9421">MQSSSTTCSNAMIIAVANSNDYFVGVVDSNNNFCGLNLGSAEVVGSIVEAKAYLRGNNIFSAMLDLDSDYDEMCGGSNSSRHRQRILC</sequence>
<evidence type="ECO:0000313" key="1">
    <source>
        <dbReference type="EMBL" id="ASP48064.1"/>
    </source>
</evidence>
<evidence type="ECO:0000313" key="2">
    <source>
        <dbReference type="Proteomes" id="UP000202259"/>
    </source>
</evidence>
<dbReference type="AlphaFoldDB" id="A0A222G9M3"/>
<keyword evidence="2" id="KW-1185">Reference proteome</keyword>
<proteinExistence type="predicted"/>
<organism evidence="1 2">
    <name type="scientific">Cognaticolwellia beringensis</name>
    <dbReference type="NCBI Taxonomy" id="1967665"/>
    <lineage>
        <taxon>Bacteria</taxon>
        <taxon>Pseudomonadati</taxon>
        <taxon>Pseudomonadota</taxon>
        <taxon>Gammaproteobacteria</taxon>
        <taxon>Alteromonadales</taxon>
        <taxon>Colwelliaceae</taxon>
        <taxon>Cognaticolwellia</taxon>
    </lineage>
</organism>
<dbReference type="EMBL" id="CP020465">
    <property type="protein sequence ID" value="ASP48064.1"/>
    <property type="molecule type" value="Genomic_DNA"/>
</dbReference>
<dbReference type="RefSeq" id="WP_081151241.1">
    <property type="nucleotide sequence ID" value="NZ_CP020465.1"/>
</dbReference>
<name>A0A222G9M3_9GAMM</name>
<accession>A0A222G9M3</accession>
<protein>
    <submittedName>
        <fullName evidence="1">Uncharacterized protein</fullName>
    </submittedName>
</protein>
<dbReference type="KEGG" id="cber:B5D82_09990"/>
<reference evidence="1 2" key="1">
    <citation type="submission" date="2017-08" db="EMBL/GenBank/DDBJ databases">
        <title>Complete genome of Colwellia sp. NB097-1, a psychrophile bacterium ioslated from Bering Sea.</title>
        <authorList>
            <person name="Chen X."/>
        </authorList>
    </citation>
    <scope>NUCLEOTIDE SEQUENCE [LARGE SCALE GENOMIC DNA]</scope>
    <source>
        <strain evidence="1 2">NB097-1</strain>
    </source>
</reference>